<dbReference type="Gene3D" id="3.30.420.180">
    <property type="entry name" value="CobE/GbiG C-terminal domain"/>
    <property type="match status" value="1"/>
</dbReference>
<dbReference type="AlphaFoldDB" id="A0A7K4C5R6"/>
<dbReference type="Proteomes" id="UP000737555">
    <property type="component" value="Unassembled WGS sequence"/>
</dbReference>
<dbReference type="EMBL" id="JABMJE010000010">
    <property type="protein sequence ID" value="NQS77386.1"/>
    <property type="molecule type" value="Genomic_DNA"/>
</dbReference>
<comment type="caution">
    <text evidence="1">The sequence shown here is derived from an EMBL/GenBank/DDBJ whole genome shotgun (WGS) entry which is preliminary data.</text>
</comment>
<dbReference type="EC" id="3.7.1.12" evidence="1"/>
<dbReference type="PANTHER" id="PTHR37477:SF1">
    <property type="entry name" value="COBALT-PRECORRIN-5A HYDROLASE"/>
    <property type="match status" value="1"/>
</dbReference>
<dbReference type="Pfam" id="PF01890">
    <property type="entry name" value="CbiG_C"/>
    <property type="match status" value="1"/>
</dbReference>
<dbReference type="SUPFAM" id="SSF159664">
    <property type="entry name" value="CobE/GbiG C-terminal domain-like"/>
    <property type="match status" value="1"/>
</dbReference>
<reference evidence="1" key="1">
    <citation type="submission" date="2020-05" db="EMBL/GenBank/DDBJ databases">
        <title>The first insight into the ecology of ammonia-tolerant syntrophic propionate oxidizing bacteria.</title>
        <authorList>
            <person name="Singh A."/>
            <person name="Schnurer A."/>
            <person name="Westerholm M."/>
        </authorList>
    </citation>
    <scope>NUCLEOTIDE SEQUENCE</scope>
    <source>
        <strain evidence="1">MAG54</strain>
    </source>
</reference>
<keyword evidence="1" id="KW-0378">Hydrolase</keyword>
<evidence type="ECO:0000313" key="1">
    <source>
        <dbReference type="EMBL" id="NQS77386.1"/>
    </source>
</evidence>
<dbReference type="Gene3D" id="3.40.50.11220">
    <property type="match status" value="1"/>
</dbReference>
<name>A0A7K4C5R6_9EURY</name>
<gene>
    <name evidence="1" type="primary">cbiG</name>
    <name evidence="1" type="ORF">HQQ74_01490</name>
</gene>
<dbReference type="InterPro" id="IPR052553">
    <property type="entry name" value="CbiG_hydrolase"/>
</dbReference>
<dbReference type="RefSeq" id="WP_074174886.1">
    <property type="nucleotide sequence ID" value="NZ_DAIMMY010000060.1"/>
</dbReference>
<dbReference type="SUPFAM" id="SSF159672">
    <property type="entry name" value="CbiG N-terminal domain-like"/>
    <property type="match status" value="1"/>
</dbReference>
<evidence type="ECO:0000313" key="2">
    <source>
        <dbReference type="Proteomes" id="UP000737555"/>
    </source>
</evidence>
<dbReference type="InterPro" id="IPR036518">
    <property type="entry name" value="CobE/GbiG_C_sf"/>
</dbReference>
<dbReference type="Pfam" id="PF11760">
    <property type="entry name" value="CbiG_N"/>
    <property type="match status" value="1"/>
</dbReference>
<sequence length="290" mass="29968">MTGTVVIALERFLPDARRIAGALDAEVMPYGPDAFREAFAGYRRIVALMSAGIAVRGIAPLLVDKWRDPAVVVVSPDLRYAVPVVGGHHGGNDLARELAALGIEPVITTATETRGRESVEGLAARKGCDIVNRDSTRAVNAAILDADVPLYAVTGPGIVVAGPGVSFLARKGDYAVGVGCRKGVSPADVAAAVGQALHEAGVAPDEVLVYATTAKKRGEAGLLQGIFDLGGNLVFLDDDMINAQEVKTPSRASLIGLVGVAEPAALAVSKRKELVLAKQAYGSVTVAIAR</sequence>
<dbReference type="GO" id="GO:0009236">
    <property type="term" value="P:cobalamin biosynthetic process"/>
    <property type="evidence" value="ECO:0007669"/>
    <property type="project" value="InterPro"/>
</dbReference>
<protein>
    <submittedName>
        <fullName evidence="1">Cobalt-precorrin 5A hydrolase</fullName>
        <ecNumber evidence="1">3.7.1.12</ecNumber>
    </submittedName>
</protein>
<dbReference type="NCBIfam" id="NF004465">
    <property type="entry name" value="PRK05788.1-3"/>
    <property type="match status" value="1"/>
</dbReference>
<proteinExistence type="predicted"/>
<accession>A0A7K4C5R6</accession>
<dbReference type="GO" id="GO:0043779">
    <property type="term" value="F:cobalt-precorrin-5A acetaldehyde-lyase activity"/>
    <property type="evidence" value="ECO:0007669"/>
    <property type="project" value="UniProtKB-EC"/>
</dbReference>
<dbReference type="InterPro" id="IPR021744">
    <property type="entry name" value="CbiG_N"/>
</dbReference>
<dbReference type="PANTHER" id="PTHR37477">
    <property type="entry name" value="COBALT-PRECORRIN-5A HYDROLASE"/>
    <property type="match status" value="1"/>
</dbReference>
<dbReference type="InterPro" id="IPR002750">
    <property type="entry name" value="CobE/GbiG_C"/>
</dbReference>
<organism evidence="1 2">
    <name type="scientific">Methanoculleus bourgensis</name>
    <dbReference type="NCBI Taxonomy" id="83986"/>
    <lineage>
        <taxon>Archaea</taxon>
        <taxon>Methanobacteriati</taxon>
        <taxon>Methanobacteriota</taxon>
        <taxon>Stenosarchaea group</taxon>
        <taxon>Methanomicrobia</taxon>
        <taxon>Methanomicrobiales</taxon>
        <taxon>Methanomicrobiaceae</taxon>
        <taxon>Methanoculleus</taxon>
    </lineage>
</organism>
<dbReference type="InterPro" id="IPR038029">
    <property type="entry name" value="GbiG_N_sf"/>
</dbReference>